<dbReference type="Proteomes" id="UP001431221">
    <property type="component" value="Unassembled WGS sequence"/>
</dbReference>
<dbReference type="InterPro" id="IPR053722">
    <property type="entry name" value="Curli_assembly_CsgC/AgfC"/>
</dbReference>
<keyword evidence="4" id="KW-1185">Reference proteome</keyword>
<dbReference type="InterPro" id="IPR047726">
    <property type="entry name" value="CsgH_dom"/>
</dbReference>
<dbReference type="RefSeq" id="WP_248159663.1">
    <property type="nucleotide sequence ID" value="NZ_JALNMJ010000032.1"/>
</dbReference>
<dbReference type="EMBL" id="JALNMJ010000032">
    <property type="protein sequence ID" value="MCK7615826.1"/>
    <property type="molecule type" value="Genomic_DNA"/>
</dbReference>
<dbReference type="InterPro" id="IPR048632">
    <property type="entry name" value="CsgH-like"/>
</dbReference>
<feature type="chain" id="PRO_5045091212" description="CsgH-like domain-containing protein" evidence="1">
    <location>
        <begin position="22"/>
        <end position="129"/>
    </location>
</feature>
<reference evidence="3" key="1">
    <citation type="submission" date="2022-04" db="EMBL/GenBank/DDBJ databases">
        <title>Roseibium sp. CAU 1639 isolated from mud.</title>
        <authorList>
            <person name="Kim W."/>
        </authorList>
    </citation>
    <scope>NUCLEOTIDE SEQUENCE</scope>
    <source>
        <strain evidence="3">CAU 1639</strain>
    </source>
</reference>
<proteinExistence type="predicted"/>
<gene>
    <name evidence="3" type="ORF">M0H32_27025</name>
</gene>
<dbReference type="Gene3D" id="2.60.40.2420">
    <property type="match status" value="1"/>
</dbReference>
<name>A0ABT0H2D5_9HYPH</name>
<dbReference type="Pfam" id="PF21112">
    <property type="entry name" value="CsgH"/>
    <property type="match status" value="1"/>
</dbReference>
<organism evidence="3 4">
    <name type="scientific">Roseibium sediminicola</name>
    <dbReference type="NCBI Taxonomy" id="2933272"/>
    <lineage>
        <taxon>Bacteria</taxon>
        <taxon>Pseudomonadati</taxon>
        <taxon>Pseudomonadota</taxon>
        <taxon>Alphaproteobacteria</taxon>
        <taxon>Hyphomicrobiales</taxon>
        <taxon>Stappiaceae</taxon>
        <taxon>Roseibium</taxon>
    </lineage>
</organism>
<evidence type="ECO:0000313" key="3">
    <source>
        <dbReference type="EMBL" id="MCK7615826.1"/>
    </source>
</evidence>
<evidence type="ECO:0000313" key="4">
    <source>
        <dbReference type="Proteomes" id="UP001431221"/>
    </source>
</evidence>
<dbReference type="PROSITE" id="PS51257">
    <property type="entry name" value="PROKAR_LIPOPROTEIN"/>
    <property type="match status" value="1"/>
</dbReference>
<comment type="caution">
    <text evidence="3">The sequence shown here is derived from an EMBL/GenBank/DDBJ whole genome shotgun (WGS) entry which is preliminary data.</text>
</comment>
<accession>A0ABT0H2D5</accession>
<sequence>MRNFAKLGLLAVVAAVGAACQAESSTIAKETGYQTGCTIETRSSAGALMLTGIAKGTEGETGQYRLTLRGGDGRNSTNTSQGGAFQIGPGGEAQTGTVRLFNTGVYDADLEISLAGKTHSCSKRIGNSI</sequence>
<evidence type="ECO:0000259" key="2">
    <source>
        <dbReference type="Pfam" id="PF21112"/>
    </source>
</evidence>
<feature type="domain" description="CsgH-like" evidence="2">
    <location>
        <begin position="37"/>
        <end position="121"/>
    </location>
</feature>
<keyword evidence="1" id="KW-0732">Signal</keyword>
<evidence type="ECO:0000256" key="1">
    <source>
        <dbReference type="SAM" id="SignalP"/>
    </source>
</evidence>
<protein>
    <recommendedName>
        <fullName evidence="2">CsgH-like domain-containing protein</fullName>
    </recommendedName>
</protein>
<dbReference type="NCBIfam" id="NF041112">
    <property type="entry name" value="chap_CsgH_alph"/>
    <property type="match status" value="1"/>
</dbReference>
<feature type="signal peptide" evidence="1">
    <location>
        <begin position="1"/>
        <end position="21"/>
    </location>
</feature>